<keyword evidence="3 5" id="KW-1133">Transmembrane helix</keyword>
<name>A0A939C4I2_9ARCH</name>
<feature type="transmembrane region" description="Helical" evidence="5">
    <location>
        <begin position="78"/>
        <end position="100"/>
    </location>
</feature>
<evidence type="ECO:0000313" key="7">
    <source>
        <dbReference type="Proteomes" id="UP000809243"/>
    </source>
</evidence>
<gene>
    <name evidence="6" type="ORF">JW744_02070</name>
</gene>
<feature type="transmembrane region" description="Helical" evidence="5">
    <location>
        <begin position="236"/>
        <end position="258"/>
    </location>
</feature>
<evidence type="ECO:0000256" key="4">
    <source>
        <dbReference type="ARBA" id="ARBA00023136"/>
    </source>
</evidence>
<protein>
    <submittedName>
        <fullName evidence="6">NADH-quinone oxidoreductase subunit H</fullName>
    </submittedName>
</protein>
<dbReference type="GO" id="GO:0005886">
    <property type="term" value="C:plasma membrane"/>
    <property type="evidence" value="ECO:0007669"/>
    <property type="project" value="TreeGrafter"/>
</dbReference>
<dbReference type="InterPro" id="IPR052561">
    <property type="entry name" value="ComplexI_Subunit1"/>
</dbReference>
<dbReference type="Proteomes" id="UP000809243">
    <property type="component" value="Unassembled WGS sequence"/>
</dbReference>
<feature type="transmembrane region" description="Helical" evidence="5">
    <location>
        <begin position="312"/>
        <end position="335"/>
    </location>
</feature>
<keyword evidence="4 5" id="KW-0472">Membrane</keyword>
<feature type="transmembrane region" description="Helical" evidence="5">
    <location>
        <begin position="6"/>
        <end position="28"/>
    </location>
</feature>
<dbReference type="InterPro" id="IPR001694">
    <property type="entry name" value="NADH_UbQ_OxRdtase_su1/FPO"/>
</dbReference>
<comment type="subcellular location">
    <subcellularLocation>
        <location evidence="1">Membrane</location>
        <topology evidence="1">Multi-pass membrane protein</topology>
    </subcellularLocation>
</comment>
<accession>A0A939C4I2</accession>
<comment type="caution">
    <text evidence="6">The sequence shown here is derived from an EMBL/GenBank/DDBJ whole genome shotgun (WGS) entry which is preliminary data.</text>
</comment>
<evidence type="ECO:0000256" key="1">
    <source>
        <dbReference type="ARBA" id="ARBA00004141"/>
    </source>
</evidence>
<feature type="transmembrane region" description="Helical" evidence="5">
    <location>
        <begin position="181"/>
        <end position="203"/>
    </location>
</feature>
<feature type="transmembrane region" description="Helical" evidence="5">
    <location>
        <begin position="106"/>
        <end position="128"/>
    </location>
</feature>
<dbReference type="AlphaFoldDB" id="A0A939C4I2"/>
<evidence type="ECO:0000256" key="2">
    <source>
        <dbReference type="ARBA" id="ARBA00022692"/>
    </source>
</evidence>
<evidence type="ECO:0000256" key="5">
    <source>
        <dbReference type="SAM" id="Phobius"/>
    </source>
</evidence>
<sequence length="338" mass="35918">MQLNELIIYQLASVPAIAALGIILGLLFKGIDRVLAARMQARIGPPIRQPFRDLRKLMIKENIVPKNAVRFVFNGMPLLAVAASITILLYVPIAGFLPLMQGYGDLILLLYLLLIPSLALVLGGFASASPYASIGAQREMVSMISYELPLAVAVASIAWLFSRAMPGIASFSLAAIAANPVWELVGPVGFIGLLALFLILLAVMPGEIGVIPFDTAEAETEIASGMLVEYSGRNLALFYLADAVKTVGFASILIAIFLPYGISGTLSLQGANAVAADALFFLLKLFIVVFIGRVLIRVAVPRLRITQVVKAYWGYATIAALCGLSLIALDAILLAGGC</sequence>
<keyword evidence="2 5" id="KW-0812">Transmembrane</keyword>
<dbReference type="PANTHER" id="PTHR43359:SF1">
    <property type="entry name" value="FORMATE HYDROGENLYASE SUBUNIT 4-RELATED"/>
    <property type="match status" value="1"/>
</dbReference>
<feature type="transmembrane region" description="Helical" evidence="5">
    <location>
        <begin position="278"/>
        <end position="300"/>
    </location>
</feature>
<evidence type="ECO:0000313" key="6">
    <source>
        <dbReference type="EMBL" id="MBN2067231.1"/>
    </source>
</evidence>
<proteinExistence type="predicted"/>
<reference evidence="6" key="1">
    <citation type="submission" date="2021-01" db="EMBL/GenBank/DDBJ databases">
        <title>Active Sulfur Cycling in an Early Earth Analoge.</title>
        <authorList>
            <person name="Hahn C.R."/>
            <person name="Youssef N.H."/>
            <person name="Elshahed M."/>
        </authorList>
    </citation>
    <scope>NUCLEOTIDE SEQUENCE</scope>
    <source>
        <strain evidence="6">Zod_Metabat.1151</strain>
    </source>
</reference>
<evidence type="ECO:0000256" key="3">
    <source>
        <dbReference type="ARBA" id="ARBA00022989"/>
    </source>
</evidence>
<dbReference type="EMBL" id="JAFGDB010000033">
    <property type="protein sequence ID" value="MBN2067231.1"/>
    <property type="molecule type" value="Genomic_DNA"/>
</dbReference>
<organism evidence="6 7">
    <name type="scientific">Candidatus Iainarchaeum sp</name>
    <dbReference type="NCBI Taxonomy" id="3101447"/>
    <lineage>
        <taxon>Archaea</taxon>
        <taxon>Candidatus Iainarchaeota</taxon>
        <taxon>Candidatus Iainarchaeia</taxon>
        <taxon>Candidatus Iainarchaeales</taxon>
        <taxon>Candidatus Iainarchaeaceae</taxon>
        <taxon>Candidatus Iainarchaeum</taxon>
    </lineage>
</organism>
<dbReference type="Pfam" id="PF00146">
    <property type="entry name" value="NADHdh"/>
    <property type="match status" value="1"/>
</dbReference>
<feature type="transmembrane region" description="Helical" evidence="5">
    <location>
        <begin position="140"/>
        <end position="161"/>
    </location>
</feature>
<dbReference type="PANTHER" id="PTHR43359">
    <property type="entry name" value="FORMATE HYDROGENLYASE SUBUNIT 4"/>
    <property type="match status" value="1"/>
</dbReference>